<feature type="transmembrane region" description="Helical" evidence="1">
    <location>
        <begin position="119"/>
        <end position="138"/>
    </location>
</feature>
<evidence type="ECO:0000313" key="2">
    <source>
        <dbReference type="EMBL" id="TBU01159.1"/>
    </source>
</evidence>
<keyword evidence="1" id="KW-1133">Transmembrane helix</keyword>
<dbReference type="VEuPathDB" id="MicrosporidiaDB:CWI39_2099p0010"/>
<keyword evidence="1" id="KW-0812">Transmembrane</keyword>
<dbReference type="EMBL" id="PITI01001423">
    <property type="protein sequence ID" value="TBU01159.1"/>
    <property type="molecule type" value="Genomic_DNA"/>
</dbReference>
<proteinExistence type="predicted"/>
<name>A0A4Q9L1B8_9MICR</name>
<reference evidence="2 3" key="1">
    <citation type="submission" date="2017-12" db="EMBL/GenBank/DDBJ databases">
        <authorList>
            <person name="Pombert J.-F."/>
            <person name="Haag K.L."/>
            <person name="Ebert D."/>
        </authorList>
    </citation>
    <scope>NUCLEOTIDE SEQUENCE [LARGE SCALE GENOMIC DNA]</scope>
    <source>
        <strain evidence="2">BE-OM-2</strain>
    </source>
</reference>
<comment type="caution">
    <text evidence="2">The sequence shown here is derived from an EMBL/GenBank/DDBJ whole genome shotgun (WGS) entry which is preliminary data.</text>
</comment>
<dbReference type="AlphaFoldDB" id="A0A4Q9L1B8"/>
<sequence length="174" mass="20463">MNRCPILSSISENKSYRNGTRANAFQSTGEQCTSKLDQNRINNNIVVTTYSLAERTLIQPSIIPEFYNDNSLRILNLESSNSHRNNICVLKLEFKYIFMLLIENTLFISLSVMSNNNDIFTIVFSLYYMIILFIFYKYMRGSKDFNYLVFGVSIFFILVNIFMRRIFLNILFKN</sequence>
<evidence type="ECO:0000313" key="3">
    <source>
        <dbReference type="Proteomes" id="UP000291404"/>
    </source>
</evidence>
<accession>A0A4Q9L1B8</accession>
<evidence type="ECO:0000256" key="1">
    <source>
        <dbReference type="SAM" id="Phobius"/>
    </source>
</evidence>
<gene>
    <name evidence="2" type="ORF">CWI36_1423p0010</name>
</gene>
<feature type="transmembrane region" description="Helical" evidence="1">
    <location>
        <begin position="94"/>
        <end position="113"/>
    </location>
</feature>
<keyword evidence="3" id="KW-1185">Reference proteome</keyword>
<keyword evidence="1" id="KW-0472">Membrane</keyword>
<protein>
    <submittedName>
        <fullName evidence="2">Uncharacterized protein</fullName>
    </submittedName>
</protein>
<dbReference type="Proteomes" id="UP000291404">
    <property type="component" value="Unassembled WGS sequence"/>
</dbReference>
<dbReference type="VEuPathDB" id="MicrosporidiaDB:CWI36_1423p0010"/>
<feature type="transmembrane region" description="Helical" evidence="1">
    <location>
        <begin position="145"/>
        <end position="167"/>
    </location>
</feature>
<organism evidence="2 3">
    <name type="scientific">Hamiltosporidium magnivora</name>
    <dbReference type="NCBI Taxonomy" id="148818"/>
    <lineage>
        <taxon>Eukaryota</taxon>
        <taxon>Fungi</taxon>
        <taxon>Fungi incertae sedis</taxon>
        <taxon>Microsporidia</taxon>
        <taxon>Dubosqiidae</taxon>
        <taxon>Hamiltosporidium</taxon>
    </lineage>
</organism>